<reference evidence="2 3" key="1">
    <citation type="journal article" date="2000" name="Nature">
        <title>The genome sequence of the thermoacidophilic scavenger Thermoplasma acidophilum.</title>
        <authorList>
            <person name="Ruepp A."/>
            <person name="Graml W."/>
            <person name="Santos-Martinez M.L."/>
            <person name="Koretke K.K."/>
            <person name="Volker C."/>
            <person name="Mewes H.W."/>
            <person name="Frishman D."/>
            <person name="Stocker S."/>
            <person name="Lupas A.N."/>
            <person name="Baumeister W."/>
        </authorList>
    </citation>
    <scope>NUCLEOTIDE SEQUENCE [LARGE SCALE GENOMIC DNA]</scope>
    <source>
        <strain evidence="3">ATCC 25905 / DSM 1728 / JCM 9062 / NBRC 15155 / AMRC-C165</strain>
    </source>
</reference>
<proteinExistence type="predicted"/>
<sequence>MIALLIFSSVLEISSKNIYNYLIFVATWLGLTAIYEVYKYSTKYTLEDDGVHVKSPLKSNLIYYHNIRDVFMTEGFLQRRFGLSSVYIITPKEAIAVRDLNNGKEFLNLIEDRIGRARTD</sequence>
<evidence type="ECO:0000313" key="3">
    <source>
        <dbReference type="Proteomes" id="UP000001024"/>
    </source>
</evidence>
<dbReference type="STRING" id="273075.gene:9571484"/>
<accession>Q9HLG1</accession>
<dbReference type="KEGG" id="tac:Ta0267"/>
<dbReference type="eggNOG" id="arCOG05328">
    <property type="taxonomic scope" value="Archaea"/>
</dbReference>
<dbReference type="AlphaFoldDB" id="Q9HLG1"/>
<dbReference type="HOGENOM" id="CLU_2044523_0_0_2"/>
<dbReference type="Proteomes" id="UP000001024">
    <property type="component" value="Chromosome"/>
</dbReference>
<protein>
    <recommendedName>
        <fullName evidence="1">YdbS-like PH domain-containing protein</fullName>
    </recommendedName>
</protein>
<feature type="domain" description="YdbS-like PH" evidence="1">
    <location>
        <begin position="41"/>
        <end position="110"/>
    </location>
</feature>
<dbReference type="InterPro" id="IPR005182">
    <property type="entry name" value="YdbS-like_PH"/>
</dbReference>
<dbReference type="EMBL" id="AL445063">
    <property type="protein sequence ID" value="CAC11412.1"/>
    <property type="molecule type" value="Genomic_DNA"/>
</dbReference>
<gene>
    <name evidence="2" type="ordered locus">Ta0267</name>
</gene>
<dbReference type="PaxDb" id="273075-Ta0267"/>
<evidence type="ECO:0000313" key="2">
    <source>
        <dbReference type="EMBL" id="CAC11412.1"/>
    </source>
</evidence>
<keyword evidence="3" id="KW-1185">Reference proteome</keyword>
<name>Q9HLG1_THEAC</name>
<dbReference type="EnsemblBacteria" id="CAC11412">
    <property type="protein sequence ID" value="CAC11412"/>
    <property type="gene ID" value="CAC11412"/>
</dbReference>
<dbReference type="Pfam" id="PF03703">
    <property type="entry name" value="bPH_2"/>
    <property type="match status" value="1"/>
</dbReference>
<evidence type="ECO:0000259" key="1">
    <source>
        <dbReference type="Pfam" id="PF03703"/>
    </source>
</evidence>
<organism evidence="2 3">
    <name type="scientific">Thermoplasma acidophilum (strain ATCC 25905 / DSM 1728 / JCM 9062 / NBRC 15155 / AMRC-C165)</name>
    <dbReference type="NCBI Taxonomy" id="273075"/>
    <lineage>
        <taxon>Archaea</taxon>
        <taxon>Methanobacteriati</taxon>
        <taxon>Thermoplasmatota</taxon>
        <taxon>Thermoplasmata</taxon>
        <taxon>Thermoplasmatales</taxon>
        <taxon>Thermoplasmataceae</taxon>
        <taxon>Thermoplasma</taxon>
    </lineage>
</organism>
<dbReference type="InParanoid" id="Q9HLG1"/>